<dbReference type="PATRIC" id="fig|1434107.4.peg.177"/>
<dbReference type="PANTHER" id="PTHR36700:SF1">
    <property type="entry name" value="CRISPR SYSTEM CMR SUBUNIT CMR4"/>
    <property type="match status" value="1"/>
</dbReference>
<dbReference type="InterPro" id="IPR005537">
    <property type="entry name" value="RAMP_III_fam"/>
</dbReference>
<dbReference type="AlphaFoldDB" id="A0A0E3SK06"/>
<accession>A0A0E3SK06</accession>
<organism evidence="3 4">
    <name type="scientific">Methanosarcina barkeri 3</name>
    <dbReference type="NCBI Taxonomy" id="1434107"/>
    <lineage>
        <taxon>Archaea</taxon>
        <taxon>Methanobacteriati</taxon>
        <taxon>Methanobacteriota</taxon>
        <taxon>Stenosarchaea group</taxon>
        <taxon>Methanomicrobia</taxon>
        <taxon>Methanosarcinales</taxon>
        <taxon>Methanosarcinaceae</taxon>
        <taxon>Methanosarcina</taxon>
    </lineage>
</organism>
<protein>
    <submittedName>
        <fullName evidence="3">CRISPR-associated RAMP Cmr4</fullName>
    </submittedName>
</protein>
<evidence type="ECO:0000313" key="3">
    <source>
        <dbReference type="EMBL" id="AKB80718.1"/>
    </source>
</evidence>
<dbReference type="HOGENOM" id="CLU_047795_1_0_2"/>
<evidence type="ECO:0000259" key="2">
    <source>
        <dbReference type="Pfam" id="PF03787"/>
    </source>
</evidence>
<name>A0A0E3SK06_METBA</name>
<dbReference type="STRING" id="1434107.MSBR3_0140"/>
<keyword evidence="4" id="KW-1185">Reference proteome</keyword>
<dbReference type="PANTHER" id="PTHR36700">
    <property type="entry name" value="CRISPR SYSTEM CMR SUBUNIT CMR4"/>
    <property type="match status" value="1"/>
</dbReference>
<proteinExistence type="predicted"/>
<dbReference type="Proteomes" id="UP000033066">
    <property type="component" value="Chromosome"/>
</dbReference>
<reference evidence="3" key="1">
    <citation type="submission" date="2014-07" db="EMBL/GenBank/DDBJ databases">
        <title>Methanogenic archaea and the global carbon cycle.</title>
        <authorList>
            <person name="Henriksen J.R."/>
            <person name="Luke J."/>
            <person name="Reinhart S."/>
            <person name="Benedict M.N."/>
            <person name="Youngblut N.D."/>
            <person name="Metcalf M.E."/>
            <person name="Whitaker R.J."/>
            <person name="Metcalf W.W."/>
        </authorList>
    </citation>
    <scope>NUCLEOTIDE SEQUENCE [LARGE SCALE GENOMIC DNA]</scope>
    <source>
        <strain evidence="3">3</strain>
    </source>
</reference>
<dbReference type="Pfam" id="PF03787">
    <property type="entry name" value="RAMPs"/>
    <property type="match status" value="1"/>
</dbReference>
<gene>
    <name evidence="3" type="ORF">MSBR3_0140</name>
</gene>
<dbReference type="KEGG" id="mbak:MSBR3_0140"/>
<sequence length="319" mass="34610">MFALDPIHIGTGGYQIGRVDNTIVREPSTNIPKIPGSSIAGTSRTYATYKAINEGKIDKKNIDCAGQDKAVSDKKERGHCGDCIICKSFGFSKNDEKIGSSQGLVYFSDAHILLFPVSTRLGPAWITSPMLLEDFDIQLEENEPSDDCIVVGSEFSKESSLNLGWLNLPIENGKELPSFDHLASLGPKKNKLLSSRIVIVPDSLISQIINSNLEVRTSVSIDPVTGAGKDGALFTSEAIPRSTILWFELGINDPDYFGYGKKSENSSEEGKSNTRISLLDVKSIVKGGFCYFETLGIGGMVTRGFGRVTIEEVGENDSK</sequence>
<keyword evidence="1" id="KW-0051">Antiviral defense</keyword>
<dbReference type="NCBIfam" id="TIGR02580">
    <property type="entry name" value="cas_RAMP_Cmr4"/>
    <property type="match status" value="1"/>
</dbReference>
<dbReference type="EMBL" id="CP009517">
    <property type="protein sequence ID" value="AKB80718.1"/>
    <property type="molecule type" value="Genomic_DNA"/>
</dbReference>
<evidence type="ECO:0000313" key="4">
    <source>
        <dbReference type="Proteomes" id="UP000033066"/>
    </source>
</evidence>
<dbReference type="GO" id="GO:0051607">
    <property type="term" value="P:defense response to virus"/>
    <property type="evidence" value="ECO:0007669"/>
    <property type="project" value="UniProtKB-KW"/>
</dbReference>
<feature type="domain" description="CRISPR type III-associated protein" evidence="2">
    <location>
        <begin position="4"/>
        <end position="308"/>
    </location>
</feature>
<dbReference type="InterPro" id="IPR013410">
    <property type="entry name" value="CRISPR-assoc_RAMP_Cmr4"/>
</dbReference>
<evidence type="ECO:0000256" key="1">
    <source>
        <dbReference type="ARBA" id="ARBA00023118"/>
    </source>
</evidence>